<accession>A0ABP6SHJ8</accession>
<proteinExistence type="predicted"/>
<keyword evidence="3" id="KW-1185">Reference proteome</keyword>
<sequence>MYLSSSPSSVSHPLAAYGWDEDLEAEFASYAAQGLLPGRVVRVDRGQCDVVTADGVVRADTAFVTPHDPMRVICTGDWAAVDPEGSSPRYVRAYLPRRTAFVRSTSSKRSEGQILAANVDHAIIAVSLAVELDLGRIERFLALAWESAE</sequence>
<gene>
    <name evidence="2" type="ORF">GCM10020367_51280</name>
</gene>
<evidence type="ECO:0000313" key="3">
    <source>
        <dbReference type="Proteomes" id="UP001499990"/>
    </source>
</evidence>
<dbReference type="Pfam" id="PF03193">
    <property type="entry name" value="RsgA_GTPase"/>
    <property type="match status" value="1"/>
</dbReference>
<organism evidence="2 3">
    <name type="scientific">Streptomyces sannanensis</name>
    <dbReference type="NCBI Taxonomy" id="285536"/>
    <lineage>
        <taxon>Bacteria</taxon>
        <taxon>Bacillati</taxon>
        <taxon>Actinomycetota</taxon>
        <taxon>Actinomycetes</taxon>
        <taxon>Kitasatosporales</taxon>
        <taxon>Streptomycetaceae</taxon>
        <taxon>Streptomyces</taxon>
    </lineage>
</organism>
<dbReference type="EMBL" id="BAAAYL010000001">
    <property type="protein sequence ID" value="GAA3377071.1"/>
    <property type="molecule type" value="Genomic_DNA"/>
</dbReference>
<evidence type="ECO:0000313" key="2">
    <source>
        <dbReference type="EMBL" id="GAA3377071.1"/>
    </source>
</evidence>
<reference evidence="3" key="1">
    <citation type="journal article" date="2019" name="Int. J. Syst. Evol. Microbiol.">
        <title>The Global Catalogue of Microorganisms (GCM) 10K type strain sequencing project: providing services to taxonomists for standard genome sequencing and annotation.</title>
        <authorList>
            <consortium name="The Broad Institute Genomics Platform"/>
            <consortium name="The Broad Institute Genome Sequencing Center for Infectious Disease"/>
            <person name="Wu L."/>
            <person name="Ma J."/>
        </authorList>
    </citation>
    <scope>NUCLEOTIDE SEQUENCE [LARGE SCALE GENOMIC DNA]</scope>
    <source>
        <strain evidence="3">JCM 9651</strain>
    </source>
</reference>
<dbReference type="Proteomes" id="UP001499990">
    <property type="component" value="Unassembled WGS sequence"/>
</dbReference>
<evidence type="ECO:0000259" key="1">
    <source>
        <dbReference type="Pfam" id="PF03193"/>
    </source>
</evidence>
<feature type="domain" description="EngC GTPase" evidence="1">
    <location>
        <begin position="95"/>
        <end position="147"/>
    </location>
</feature>
<dbReference type="InterPro" id="IPR010914">
    <property type="entry name" value="RsgA_GTPase_dom"/>
</dbReference>
<name>A0ABP6SHJ8_9ACTN</name>
<protein>
    <recommendedName>
        <fullName evidence="1">EngC GTPase domain-containing protein</fullName>
    </recommendedName>
</protein>
<comment type="caution">
    <text evidence="2">The sequence shown here is derived from an EMBL/GenBank/DDBJ whole genome shotgun (WGS) entry which is preliminary data.</text>
</comment>